<dbReference type="PANTHER" id="PTHR24198:SF165">
    <property type="entry name" value="ANKYRIN REPEAT-CONTAINING PROTEIN-RELATED"/>
    <property type="match status" value="1"/>
</dbReference>
<dbReference type="InterPro" id="IPR002110">
    <property type="entry name" value="Ankyrin_rpt"/>
</dbReference>
<keyword evidence="4" id="KW-1185">Reference proteome</keyword>
<reference evidence="3" key="1">
    <citation type="submission" date="2023-04" db="EMBL/GenBank/DDBJ databases">
        <title>Phytophthora fragariaefolia NBRC 109709.</title>
        <authorList>
            <person name="Ichikawa N."/>
            <person name="Sato H."/>
            <person name="Tonouchi N."/>
        </authorList>
    </citation>
    <scope>NUCLEOTIDE SEQUENCE</scope>
    <source>
        <strain evidence="3">NBRC 109709</strain>
    </source>
</reference>
<accession>A0A9W6Y466</accession>
<evidence type="ECO:0000313" key="4">
    <source>
        <dbReference type="Proteomes" id="UP001165121"/>
    </source>
</evidence>
<organism evidence="3 4">
    <name type="scientific">Phytophthora fragariaefolia</name>
    <dbReference type="NCBI Taxonomy" id="1490495"/>
    <lineage>
        <taxon>Eukaryota</taxon>
        <taxon>Sar</taxon>
        <taxon>Stramenopiles</taxon>
        <taxon>Oomycota</taxon>
        <taxon>Peronosporomycetes</taxon>
        <taxon>Peronosporales</taxon>
        <taxon>Peronosporaceae</taxon>
        <taxon>Phytophthora</taxon>
    </lineage>
</organism>
<dbReference type="EMBL" id="BSXT01003085">
    <property type="protein sequence ID" value="GMF52409.1"/>
    <property type="molecule type" value="Genomic_DNA"/>
</dbReference>
<gene>
    <name evidence="3" type="ORF">Pfra01_002144800</name>
</gene>
<dbReference type="InterPro" id="IPR036770">
    <property type="entry name" value="Ankyrin_rpt-contain_sf"/>
</dbReference>
<dbReference type="SUPFAM" id="SSF48403">
    <property type="entry name" value="Ankyrin repeat"/>
    <property type="match status" value="1"/>
</dbReference>
<proteinExistence type="predicted"/>
<dbReference type="PANTHER" id="PTHR24198">
    <property type="entry name" value="ANKYRIN REPEAT AND PROTEIN KINASE DOMAIN-CONTAINING PROTEIN"/>
    <property type="match status" value="1"/>
</dbReference>
<dbReference type="AlphaFoldDB" id="A0A9W6Y466"/>
<dbReference type="Gene3D" id="1.25.40.20">
    <property type="entry name" value="Ankyrin repeat-containing domain"/>
    <property type="match status" value="2"/>
</dbReference>
<comment type="caution">
    <text evidence="3">The sequence shown here is derived from an EMBL/GenBank/DDBJ whole genome shotgun (WGS) entry which is preliminary data.</text>
</comment>
<dbReference type="OrthoDB" id="120346at2759"/>
<name>A0A9W6Y466_9STRA</name>
<sequence>MRHGANLYLPDNDGVTPLEAVIRTQDVNMLQVLLNHHQLVVTPRGEDFAGFVFLTATDNAALSVMGFLLEEGYVSVSYQNVMGETAMHRSLLKQKSAVTEFLRRVDDQTELLALRTVVGESCFHYAAQYSSSDELYLLLDSRSRWHDQETLGENHGEEAAVALLNNVSSSGRTALFLAVTSTSDSVGIRNAKARLLLDAGAKILGGDPFITAAGERSHYSPVLVLSTEVQHCLCLWLSEFDLDVVTKFCVRYFAIISSFRLDVDHKALGVLLSSKYAVDAVPLYGFACQHTPLPGTTI</sequence>
<evidence type="ECO:0000313" key="3">
    <source>
        <dbReference type="EMBL" id="GMF52409.1"/>
    </source>
</evidence>
<keyword evidence="1" id="KW-0677">Repeat</keyword>
<dbReference type="SMART" id="SM00248">
    <property type="entry name" value="ANK"/>
    <property type="match status" value="3"/>
</dbReference>
<keyword evidence="2" id="KW-0040">ANK repeat</keyword>
<dbReference type="Proteomes" id="UP001165121">
    <property type="component" value="Unassembled WGS sequence"/>
</dbReference>
<evidence type="ECO:0000256" key="1">
    <source>
        <dbReference type="ARBA" id="ARBA00022737"/>
    </source>
</evidence>
<protein>
    <submittedName>
        <fullName evidence="3">Unnamed protein product</fullName>
    </submittedName>
</protein>
<evidence type="ECO:0000256" key="2">
    <source>
        <dbReference type="ARBA" id="ARBA00023043"/>
    </source>
</evidence>